<evidence type="ECO:0000256" key="1">
    <source>
        <dbReference type="SAM" id="MobiDB-lite"/>
    </source>
</evidence>
<keyword evidence="2" id="KW-0812">Transmembrane</keyword>
<dbReference type="SMART" id="SM00460">
    <property type="entry name" value="TGc"/>
    <property type="match status" value="1"/>
</dbReference>
<organism evidence="4 5">
    <name type="scientific">Microbacterium gilvum</name>
    <dbReference type="NCBI Taxonomy" id="1336204"/>
    <lineage>
        <taxon>Bacteria</taxon>
        <taxon>Bacillati</taxon>
        <taxon>Actinomycetota</taxon>
        <taxon>Actinomycetes</taxon>
        <taxon>Micrococcales</taxon>
        <taxon>Microbacteriaceae</taxon>
        <taxon>Microbacterium</taxon>
    </lineage>
</organism>
<feature type="transmembrane region" description="Helical" evidence="2">
    <location>
        <begin position="173"/>
        <end position="191"/>
    </location>
</feature>
<evidence type="ECO:0000313" key="5">
    <source>
        <dbReference type="Proteomes" id="UP001501645"/>
    </source>
</evidence>
<dbReference type="Pfam" id="PF01841">
    <property type="entry name" value="Transglut_core"/>
    <property type="match status" value="1"/>
</dbReference>
<dbReference type="Proteomes" id="UP001501645">
    <property type="component" value="Unassembled WGS sequence"/>
</dbReference>
<feature type="transmembrane region" description="Helical" evidence="2">
    <location>
        <begin position="12"/>
        <end position="31"/>
    </location>
</feature>
<dbReference type="Pfam" id="PF11992">
    <property type="entry name" value="TgpA_N"/>
    <property type="match status" value="1"/>
</dbReference>
<gene>
    <name evidence="4" type="ORF">GCM10023351_33400</name>
</gene>
<feature type="transmembrane region" description="Helical" evidence="2">
    <location>
        <begin position="63"/>
        <end position="85"/>
    </location>
</feature>
<feature type="transmembrane region" description="Helical" evidence="2">
    <location>
        <begin position="150"/>
        <end position="167"/>
    </location>
</feature>
<dbReference type="InterPro" id="IPR021878">
    <property type="entry name" value="TgpA_N"/>
</dbReference>
<keyword evidence="2" id="KW-1133">Transmembrane helix</keyword>
<feature type="region of interest" description="Disordered" evidence="1">
    <location>
        <begin position="537"/>
        <end position="585"/>
    </location>
</feature>
<dbReference type="EMBL" id="BAABKO010000007">
    <property type="protein sequence ID" value="GAA4785002.1"/>
    <property type="molecule type" value="Genomic_DNA"/>
</dbReference>
<dbReference type="PANTHER" id="PTHR42736">
    <property type="entry name" value="PROTEIN-GLUTAMINE GAMMA-GLUTAMYLTRANSFERASE"/>
    <property type="match status" value="1"/>
</dbReference>
<dbReference type="InterPro" id="IPR052901">
    <property type="entry name" value="Bact_TGase-like"/>
</dbReference>
<dbReference type="InterPro" id="IPR038765">
    <property type="entry name" value="Papain-like_cys_pep_sf"/>
</dbReference>
<dbReference type="Gene3D" id="3.10.620.30">
    <property type="match status" value="1"/>
</dbReference>
<feature type="transmembrane region" description="Helical" evidence="2">
    <location>
        <begin position="37"/>
        <end position="56"/>
    </location>
</feature>
<evidence type="ECO:0000256" key="2">
    <source>
        <dbReference type="SAM" id="Phobius"/>
    </source>
</evidence>
<dbReference type="InterPro" id="IPR002931">
    <property type="entry name" value="Transglutaminase-like"/>
</dbReference>
<name>A0ABP9AQZ1_9MICO</name>
<protein>
    <submittedName>
        <fullName evidence="4">DUF3488 and transglutaminase-like domain-containing protein</fullName>
    </submittedName>
</protein>
<feature type="domain" description="Transglutaminase-like" evidence="3">
    <location>
        <begin position="456"/>
        <end position="533"/>
    </location>
</feature>
<dbReference type="RefSeq" id="WP_345441881.1">
    <property type="nucleotide sequence ID" value="NZ_BAABKO010000007.1"/>
</dbReference>
<dbReference type="SUPFAM" id="SSF54001">
    <property type="entry name" value="Cysteine proteinases"/>
    <property type="match status" value="1"/>
</dbReference>
<dbReference type="Pfam" id="PF13559">
    <property type="entry name" value="DUF4129"/>
    <property type="match status" value="1"/>
</dbReference>
<feature type="transmembrane region" description="Helical" evidence="2">
    <location>
        <begin position="123"/>
        <end position="143"/>
    </location>
</feature>
<feature type="transmembrane region" description="Helical" evidence="2">
    <location>
        <begin position="203"/>
        <end position="224"/>
    </location>
</feature>
<keyword evidence="2" id="KW-0472">Membrane</keyword>
<feature type="compositionally biased region" description="Low complexity" evidence="1">
    <location>
        <begin position="556"/>
        <end position="570"/>
    </location>
</feature>
<keyword evidence="5" id="KW-1185">Reference proteome</keyword>
<feature type="transmembrane region" description="Helical" evidence="2">
    <location>
        <begin position="594"/>
        <end position="614"/>
    </location>
</feature>
<evidence type="ECO:0000313" key="4">
    <source>
        <dbReference type="EMBL" id="GAA4785002.1"/>
    </source>
</evidence>
<dbReference type="InterPro" id="IPR025403">
    <property type="entry name" value="TgpA-like_C"/>
</dbReference>
<sequence length="735" mass="76018">MRRPRPRRRRADAALAVWTGIAVIAAVLPLARIVTPSWLPGTVLVVAIVLAAGFAVRRTRRPGWAVVAEIAAWVVCATVALPASVPRAVVVPVPETFPAFDRLLIRVAEEILQGVAPLDASSGLSWVLLAAIGLFAIAMAHVVLTARLPLLAAVGFITVSLIPSFVVPQRVEPVYFVPLAVAVLLLLRADTRARDPRRGVGHAVSASAVAAVVGTVAVVAALAIPPFLPQPVARPGSGLGPTTTIDADLDLGASLREPSQTEVLQLTTAVGSAPYLRVATLSSFDGDVWTPDTGALTGAGAALPGVPGIEVATVPGTARIEITRLAGEFLPVPYALTGLDADGAWSMLEANRTIASSSETSLGAEYGVQWQRATPTREQAQAAAVGADAPAQALALPALPDIVTSLAQEVTAEASSPYDRLRALQTWFRGGAFAYSLDAPVEEGFDGSGVEAIARFLEVRSGYCVHFASAFAVMARSLGIPTRVVVGYLPGTSTGTADDEDGAFVYSYTSAQLHAWPEAYLDGIGWTPFEPTASLGVPTNFLPETPGEAGSEEEAPLLPSSAPTPTATADDAGRAPEDVGGGVAQGDDDGLARALAATGAAVLALLALLLPFLVRTARRMRRFGAGDDARPRAVWREVVDLAIDAGVPVAASDSPRALGARLVAEHGAPSADVDRLVGAVERSAYGREGGALTQEAAAASVERIRLALLPTRGSRARAALLPRSLAVRPTVVDPV</sequence>
<accession>A0ABP9AQZ1</accession>
<reference evidence="5" key="1">
    <citation type="journal article" date="2019" name="Int. J. Syst. Evol. Microbiol.">
        <title>The Global Catalogue of Microorganisms (GCM) 10K type strain sequencing project: providing services to taxonomists for standard genome sequencing and annotation.</title>
        <authorList>
            <consortium name="The Broad Institute Genomics Platform"/>
            <consortium name="The Broad Institute Genome Sequencing Center for Infectious Disease"/>
            <person name="Wu L."/>
            <person name="Ma J."/>
        </authorList>
    </citation>
    <scope>NUCLEOTIDE SEQUENCE [LARGE SCALE GENOMIC DNA]</scope>
    <source>
        <strain evidence="5">JCM 18537</strain>
    </source>
</reference>
<dbReference type="PANTHER" id="PTHR42736:SF1">
    <property type="entry name" value="PROTEIN-GLUTAMINE GAMMA-GLUTAMYLTRANSFERASE"/>
    <property type="match status" value="1"/>
</dbReference>
<comment type="caution">
    <text evidence="4">The sequence shown here is derived from an EMBL/GenBank/DDBJ whole genome shotgun (WGS) entry which is preliminary data.</text>
</comment>
<proteinExistence type="predicted"/>
<evidence type="ECO:0000259" key="3">
    <source>
        <dbReference type="SMART" id="SM00460"/>
    </source>
</evidence>